<dbReference type="GO" id="GO:0005737">
    <property type="term" value="C:cytoplasm"/>
    <property type="evidence" value="ECO:0007669"/>
    <property type="project" value="TreeGrafter"/>
</dbReference>
<dbReference type="GO" id="GO:0045104">
    <property type="term" value="P:intermediate filament cytoskeleton organization"/>
    <property type="evidence" value="ECO:0007669"/>
    <property type="project" value="InterPro"/>
</dbReference>
<dbReference type="SUPFAM" id="SSF46966">
    <property type="entry name" value="Spectrin repeat"/>
    <property type="match status" value="1"/>
</dbReference>
<dbReference type="Gene3D" id="2.30.30.40">
    <property type="entry name" value="SH3 Domains"/>
    <property type="match status" value="1"/>
</dbReference>
<evidence type="ECO:0000256" key="6">
    <source>
        <dbReference type="ARBA" id="ARBA00023054"/>
    </source>
</evidence>
<keyword evidence="3" id="KW-0597">Phosphoprotein</keyword>
<feature type="domain" description="Periplakin-like plectin repeat" evidence="9">
    <location>
        <begin position="565"/>
        <end position="728"/>
    </location>
</feature>
<feature type="coiled-coil region" evidence="7">
    <location>
        <begin position="987"/>
        <end position="1051"/>
    </location>
</feature>
<evidence type="ECO:0000256" key="4">
    <source>
        <dbReference type="ARBA" id="ARBA00022737"/>
    </source>
</evidence>
<dbReference type="Gene3D" id="3.30.160.780">
    <property type="match status" value="1"/>
</dbReference>
<evidence type="ECO:0000256" key="3">
    <source>
        <dbReference type="ARBA" id="ARBA00022553"/>
    </source>
</evidence>
<dbReference type="GO" id="GO:0042060">
    <property type="term" value="P:wound healing"/>
    <property type="evidence" value="ECO:0007669"/>
    <property type="project" value="TreeGrafter"/>
</dbReference>
<evidence type="ECO:0000256" key="7">
    <source>
        <dbReference type="SAM" id="Coils"/>
    </source>
</evidence>
<dbReference type="Gene3D" id="3.90.1290.10">
    <property type="entry name" value="Plakin repeat"/>
    <property type="match status" value="1"/>
</dbReference>
<dbReference type="Proteomes" id="UP000261520">
    <property type="component" value="Unplaced"/>
</dbReference>
<dbReference type="GO" id="GO:0030057">
    <property type="term" value="C:desmosome"/>
    <property type="evidence" value="ECO:0007669"/>
    <property type="project" value="UniProtKB-SubCell"/>
</dbReference>
<evidence type="ECO:0000256" key="5">
    <source>
        <dbReference type="ARBA" id="ARBA00022949"/>
    </source>
</evidence>
<dbReference type="InterPro" id="IPR001101">
    <property type="entry name" value="Plectin_repeat"/>
</dbReference>
<dbReference type="Gene3D" id="1.20.58.60">
    <property type="match status" value="1"/>
</dbReference>
<feature type="coiled-coil region" evidence="7">
    <location>
        <begin position="1135"/>
        <end position="1204"/>
    </location>
</feature>
<dbReference type="GO" id="GO:0016020">
    <property type="term" value="C:membrane"/>
    <property type="evidence" value="ECO:0007669"/>
    <property type="project" value="TreeGrafter"/>
</dbReference>
<dbReference type="Pfam" id="PF17902">
    <property type="entry name" value="SH3_10"/>
    <property type="match status" value="1"/>
</dbReference>
<sequence>MSDPQMEGKSQFFLLRNEQRLSALRDLSRTVVPLKQRWSTPSSRTPVVSLCNWVVPQGSVSRGQNLTLRSNTDPKNWEVQDDRGQVLAVPGACFMVPAPDQEVLSRVDSLQRELSELKERRAKLLSSLKTSTLEKVAPQKAVTISSVPDDPKAKELVKSLDQINAALERIHKEILRRLREPLDNRNPGQDLATRLQEHEKTALALNKLESEKAALQREMQPIITQKPLGPTTSTLPVKLSTINNRIDDISTLMDLYKKKASASLFLEKHMQKVDGIVSGFEEKLAKNGAIQNKPNALPACTQELQALKKDAASQKDELNKLGKELELTEQACNSLQQNFSEYCPDIRRQENRVKVLRNRFNNVNTQLSDRLALVQEATNKNQDFQNASQSLDFFLFNLPNNTVKPSDDAAQISAKQYSQMRVVEDIEKKSADLDRVKNLSRDLQNLLNVSPSLFVKPREKDLLNLYSEVSAKNNQLLKQLSTTKNIKNEDMANHVVVIQQQQLQTQQKDLEASDSLKRELNEEISRRMRAESDLETYTKRFVSLKSRRGVERLEEKEVVQYYRDPKLEVELEALRRKIQDESTKRSRTHTEIEILNQRMTTLQLELSRIEPKLITKVLTEYERDPALDREAARMREEMERIRLQLQTQNSETIHVKTELSVLAQQKPKIREKVVKKEVVRLEKDPEMLKSVLTFQNDLADEESRCQILHDNIFSVRSEINILERVIPTIEPKIVTKVVKKVDQDPNMLEEVKKLRICLEEEKDENVILMKDLTTLQLRYGEIEKIMPKVEINEIINELYRVDPETEVELVRLRKELQELNRNRSEIDKEIISITSTLSTLRAQKPKVEYKEVTQEVIKQEKSPEVQRELQRLTHQVARLQSNVDSTMELLIRLRKERDQLKEERSTVETKLVTKELIKYEDDPLLLKEADRMRRNLREEIHQRRTLEESLFDLQNIYITLERQRPEEKIITQEVVRLQKDPKQIQEYEKLNRTVDEEVKARRKLEQEVRQLRALLQEKESMLTQMDDRQKKIQVEAELRQIKARILELETTTPPVEEKIIIEEVLKVERDPNLEKLTGGIRLELETEGNEISRLEREIRNIRIRLEMLQKEKSMEKVVYREVVRVEKDPTVEAERDLLRDKVSQEKNKRRDVEDALQSLTLKITQLMSSKTVVSQEETILITNKEALQREKEDLLRQFRALEAQRHSINVTFQQQSKLVSERTLMARQRSLKTTTEIQRLEKEILNEKDKIHQKETMIIELQNNIQKEDQAETHTRETNMSTRVSILDPETGKDLSPYDAYLQGLLSREQYIHLAELECDWEEITSTGPEGDSSIIQDRKSGKQYSVKDALMVGRLSEYDLNRYRDGKMSISEFALLVAGETRVLPMPPLPPPSLNSLSSSFNNLSNFGSSNHLSSSTQNLSTSTAGDEFFPISGIYDNTTDSRMSVRSALTRKIIDADTALKLLEAQAASGGIVDLMKKDKLSVHKAAQQGLIDQSQMYKLLNAQKAFTGVEDPVTKERLAVGPATQKGYIPEENARRYIEAQYLTGGLVDPAKAGRLSLADALDAKLIDENMAKNLRDESQHTKELLDPITKEKISYKQAMERCKKDVTTGLLLLPAVSTEGNAPSYSTFKFASATRVITS</sequence>
<dbReference type="FunFam" id="3.90.1290.10:FF:000002">
    <property type="entry name" value="Plectin a"/>
    <property type="match status" value="1"/>
</dbReference>
<comment type="subcellular location">
    <subcellularLocation>
        <location evidence="1">Cell junction</location>
        <location evidence="1">Desmosome</location>
    </subcellularLocation>
</comment>
<feature type="coiled-coil region" evidence="7">
    <location>
        <begin position="301"/>
        <end position="366"/>
    </location>
</feature>
<feature type="coiled-coil region" evidence="7">
    <location>
        <begin position="503"/>
        <end position="533"/>
    </location>
</feature>
<feature type="coiled-coil region" evidence="7">
    <location>
        <begin position="1237"/>
        <end position="1271"/>
    </location>
</feature>
<evidence type="ECO:0000256" key="2">
    <source>
        <dbReference type="ARBA" id="ARBA00009109"/>
    </source>
</evidence>
<dbReference type="Ensembl" id="ENSPMGT00000012797.1">
    <property type="protein sequence ID" value="ENSPMGP00000011993.1"/>
    <property type="gene ID" value="ENSPMGG00000009912.1"/>
</dbReference>
<dbReference type="SUPFAM" id="SSF75399">
    <property type="entry name" value="Plakin repeat"/>
    <property type="match status" value="2"/>
</dbReference>
<comment type="similarity">
    <text evidence="2">Belongs to the plakin or cytolinker family.</text>
</comment>
<keyword evidence="6 7" id="KW-0175">Coiled coil</keyword>
<dbReference type="FunFam" id="3.30.160.780:FF:000001">
    <property type="entry name" value="Plectin a"/>
    <property type="match status" value="1"/>
</dbReference>
<evidence type="ECO:0000256" key="1">
    <source>
        <dbReference type="ARBA" id="ARBA00004568"/>
    </source>
</evidence>
<dbReference type="Pfam" id="PF21097">
    <property type="entry name" value="SR_plectin_7"/>
    <property type="match status" value="1"/>
</dbReference>
<dbReference type="PANTHER" id="PTHR23169:SF7">
    <property type="entry name" value="ENVOPLAKIN"/>
    <property type="match status" value="1"/>
</dbReference>
<feature type="domain" description="Desmoplakin SH3" evidence="8">
    <location>
        <begin position="33"/>
        <end position="97"/>
    </location>
</feature>
<evidence type="ECO:0000259" key="9">
    <source>
        <dbReference type="Pfam" id="PF26346"/>
    </source>
</evidence>
<protein>
    <submittedName>
        <fullName evidence="10">Uncharacterized protein</fullName>
    </submittedName>
</protein>
<dbReference type="Pfam" id="PF00681">
    <property type="entry name" value="Plectin"/>
    <property type="match status" value="2"/>
</dbReference>
<evidence type="ECO:0000259" key="8">
    <source>
        <dbReference type="Pfam" id="PF17902"/>
    </source>
</evidence>
<keyword evidence="4" id="KW-0677">Repeat</keyword>
<feature type="coiled-coil region" evidence="7">
    <location>
        <begin position="862"/>
        <end position="949"/>
    </location>
</feature>
<dbReference type="SMART" id="SM00250">
    <property type="entry name" value="PLEC"/>
    <property type="match status" value="7"/>
</dbReference>
<dbReference type="PANTHER" id="PTHR23169">
    <property type="entry name" value="ENVOPLAKIN"/>
    <property type="match status" value="1"/>
</dbReference>
<dbReference type="InterPro" id="IPR041615">
    <property type="entry name" value="Desmoplakin_SH3"/>
</dbReference>
<organism evidence="10 11">
    <name type="scientific">Periophthalmus magnuspinnatus</name>
    <dbReference type="NCBI Taxonomy" id="409849"/>
    <lineage>
        <taxon>Eukaryota</taxon>
        <taxon>Metazoa</taxon>
        <taxon>Chordata</taxon>
        <taxon>Craniata</taxon>
        <taxon>Vertebrata</taxon>
        <taxon>Euteleostomi</taxon>
        <taxon>Actinopterygii</taxon>
        <taxon>Neopterygii</taxon>
        <taxon>Teleostei</taxon>
        <taxon>Neoteleostei</taxon>
        <taxon>Acanthomorphata</taxon>
        <taxon>Gobiaria</taxon>
        <taxon>Gobiiformes</taxon>
        <taxon>Gobioidei</taxon>
        <taxon>Gobiidae</taxon>
        <taxon>Oxudercinae</taxon>
        <taxon>Periophthalmus</taxon>
    </lineage>
</organism>
<dbReference type="Pfam" id="PF26346">
    <property type="entry name" value="Plectin_PPL"/>
    <property type="match status" value="3"/>
</dbReference>
<dbReference type="GO" id="GO:0005198">
    <property type="term" value="F:structural molecule activity"/>
    <property type="evidence" value="ECO:0007669"/>
    <property type="project" value="TreeGrafter"/>
</dbReference>
<keyword evidence="5" id="KW-0965">Cell junction</keyword>
<dbReference type="InterPro" id="IPR043197">
    <property type="entry name" value="Plakin"/>
</dbReference>
<dbReference type="GO" id="GO:0005882">
    <property type="term" value="C:intermediate filament"/>
    <property type="evidence" value="ECO:0007669"/>
    <property type="project" value="TreeGrafter"/>
</dbReference>
<dbReference type="InterPro" id="IPR058847">
    <property type="entry name" value="Plectin_PPL"/>
</dbReference>
<dbReference type="InterPro" id="IPR035915">
    <property type="entry name" value="Plakin_repeat_sf"/>
</dbReference>
<name>A0A3B4A4L0_9GOBI</name>
<evidence type="ECO:0000313" key="10">
    <source>
        <dbReference type="Ensembl" id="ENSPMGP00000011993.1"/>
    </source>
</evidence>
<feature type="domain" description="Periplakin-like plectin repeat" evidence="9">
    <location>
        <begin position="803"/>
        <end position="967"/>
    </location>
</feature>
<feature type="coiled-coil region" evidence="7">
    <location>
        <begin position="1084"/>
        <end position="1111"/>
    </location>
</feature>
<keyword evidence="11" id="KW-1185">Reference proteome</keyword>
<feature type="coiled-coil region" evidence="7">
    <location>
        <begin position="198"/>
        <end position="225"/>
    </location>
</feature>
<feature type="coiled-coil region" evidence="7">
    <location>
        <begin position="100"/>
        <end position="127"/>
    </location>
</feature>
<evidence type="ECO:0000313" key="11">
    <source>
        <dbReference type="Proteomes" id="UP000261520"/>
    </source>
</evidence>
<accession>A0A3B4A4L0</accession>
<reference evidence="10" key="1">
    <citation type="submission" date="2025-08" db="UniProtKB">
        <authorList>
            <consortium name="Ensembl"/>
        </authorList>
    </citation>
    <scope>IDENTIFICATION</scope>
</reference>
<feature type="domain" description="Periplakin-like plectin repeat" evidence="9">
    <location>
        <begin position="1026"/>
        <end position="1170"/>
    </location>
</feature>
<proteinExistence type="inferred from homology"/>
<reference evidence="10" key="2">
    <citation type="submission" date="2025-09" db="UniProtKB">
        <authorList>
            <consortium name="Ensembl"/>
        </authorList>
    </citation>
    <scope>IDENTIFICATION</scope>
</reference>
<feature type="coiled-coil region" evidence="7">
    <location>
        <begin position="802"/>
        <end position="829"/>
    </location>
</feature>
<dbReference type="GO" id="GO:0045296">
    <property type="term" value="F:cadherin binding"/>
    <property type="evidence" value="ECO:0007669"/>
    <property type="project" value="TreeGrafter"/>
</dbReference>